<dbReference type="Pfam" id="PF04389">
    <property type="entry name" value="Peptidase_M28"/>
    <property type="match status" value="1"/>
</dbReference>
<organism evidence="3 4">
    <name type="scientific">Rufibacter hautae</name>
    <dbReference type="NCBI Taxonomy" id="2595005"/>
    <lineage>
        <taxon>Bacteria</taxon>
        <taxon>Pseudomonadati</taxon>
        <taxon>Bacteroidota</taxon>
        <taxon>Cytophagia</taxon>
        <taxon>Cytophagales</taxon>
        <taxon>Hymenobacteraceae</taxon>
        <taxon>Rufibacter</taxon>
    </lineage>
</organism>
<protein>
    <submittedName>
        <fullName evidence="3">M28 family peptidase</fullName>
    </submittedName>
</protein>
<dbReference type="InterPro" id="IPR018247">
    <property type="entry name" value="EF_Hand_1_Ca_BS"/>
</dbReference>
<dbReference type="OrthoDB" id="9789219at2"/>
<proteinExistence type="predicted"/>
<dbReference type="Proteomes" id="UP000324133">
    <property type="component" value="Unassembled WGS sequence"/>
</dbReference>
<evidence type="ECO:0000313" key="4">
    <source>
        <dbReference type="Proteomes" id="UP000324133"/>
    </source>
</evidence>
<feature type="signal peptide" evidence="1">
    <location>
        <begin position="1"/>
        <end position="20"/>
    </location>
</feature>
<feature type="chain" id="PRO_5022924493" evidence="1">
    <location>
        <begin position="21"/>
        <end position="308"/>
    </location>
</feature>
<dbReference type="Gene3D" id="3.40.630.10">
    <property type="entry name" value="Zn peptidases"/>
    <property type="match status" value="1"/>
</dbReference>
<dbReference type="EMBL" id="VKKY01000001">
    <property type="protein sequence ID" value="KAA3439255.1"/>
    <property type="molecule type" value="Genomic_DNA"/>
</dbReference>
<keyword evidence="4" id="KW-1185">Reference proteome</keyword>
<dbReference type="GO" id="GO:0008235">
    <property type="term" value="F:metalloexopeptidase activity"/>
    <property type="evidence" value="ECO:0007669"/>
    <property type="project" value="InterPro"/>
</dbReference>
<dbReference type="PANTHER" id="PTHR12147">
    <property type="entry name" value="METALLOPEPTIDASE M28 FAMILY MEMBER"/>
    <property type="match status" value="1"/>
</dbReference>
<comment type="caution">
    <text evidence="3">The sequence shown here is derived from an EMBL/GenBank/DDBJ whole genome shotgun (WGS) entry which is preliminary data.</text>
</comment>
<evidence type="ECO:0000259" key="2">
    <source>
        <dbReference type="Pfam" id="PF04389"/>
    </source>
</evidence>
<gene>
    <name evidence="3" type="ORF">FOA19_00800</name>
</gene>
<name>A0A5B6TIR1_9BACT</name>
<keyword evidence="1" id="KW-0732">Signal</keyword>
<dbReference type="GO" id="GO:0006508">
    <property type="term" value="P:proteolysis"/>
    <property type="evidence" value="ECO:0007669"/>
    <property type="project" value="InterPro"/>
</dbReference>
<dbReference type="PANTHER" id="PTHR12147:SF26">
    <property type="entry name" value="PEPTIDASE M28 DOMAIN-CONTAINING PROTEIN"/>
    <property type="match status" value="1"/>
</dbReference>
<dbReference type="RefSeq" id="WP_149088900.1">
    <property type="nucleotide sequence ID" value="NZ_VKKY01000001.1"/>
</dbReference>
<evidence type="ECO:0000256" key="1">
    <source>
        <dbReference type="SAM" id="SignalP"/>
    </source>
</evidence>
<dbReference type="PROSITE" id="PS00018">
    <property type="entry name" value="EF_HAND_1"/>
    <property type="match status" value="1"/>
</dbReference>
<dbReference type="AlphaFoldDB" id="A0A5B6TIR1"/>
<dbReference type="SUPFAM" id="SSF53187">
    <property type="entry name" value="Zn-dependent exopeptidases"/>
    <property type="match status" value="1"/>
</dbReference>
<evidence type="ECO:0000313" key="3">
    <source>
        <dbReference type="EMBL" id="KAA3439255.1"/>
    </source>
</evidence>
<dbReference type="InterPro" id="IPR007484">
    <property type="entry name" value="Peptidase_M28"/>
</dbReference>
<dbReference type="InterPro" id="IPR045175">
    <property type="entry name" value="M28_fam"/>
</dbReference>
<accession>A0A5B6TIR1</accession>
<feature type="domain" description="Peptidase M28" evidence="2">
    <location>
        <begin position="82"/>
        <end position="294"/>
    </location>
</feature>
<reference evidence="3 4" key="1">
    <citation type="submission" date="2019-07" db="EMBL/GenBank/DDBJ databases">
        <title>Rufibacter sp. nov., isolated from lake sediment.</title>
        <authorList>
            <person name="Qu J.-H."/>
        </authorList>
    </citation>
    <scope>NUCLEOTIDE SEQUENCE [LARGE SCALE GENOMIC DNA]</scope>
    <source>
        <strain evidence="3 4">NBS58-1</strain>
    </source>
</reference>
<sequence length="308" mass="34794">MNKIARALLLLLLTPLHALQAQSDTTIIRTHFRQILQTPGFRHHANPAALNQVADYLDATFQRHAERVERQVYQVDGQSYQNVICSFGPKEAPRLIIGAHYDVCGEQAGADDNASGTVGLLELARLLRGQSLPFRIDLVAYTLEEPPHFRTEDMGSHVHARSLVDQKVPVLGMLSLEMLGYFKDEKKTQDYPVAPLKLFYGSRGNYITLVRKPGNGKFPRRFTRLYKKNALVRTKSIAAPAFIPGIDFSDHLNYWKYNMPALMLTDTAFLRNKNYHEKTDTLETLDLQRMALALDGVFKTVLALAAEK</sequence>